<dbReference type="EMBL" id="FQNC01000011">
    <property type="protein sequence ID" value="SGY11892.1"/>
    <property type="molecule type" value="Genomic_DNA"/>
</dbReference>
<accession>A0A2X0NSK0</accession>
<dbReference type="AlphaFoldDB" id="A0A2X0NSK0"/>
<organism evidence="1 2">
    <name type="scientific">Microbotryum silenes-dioicae</name>
    <dbReference type="NCBI Taxonomy" id="796604"/>
    <lineage>
        <taxon>Eukaryota</taxon>
        <taxon>Fungi</taxon>
        <taxon>Dikarya</taxon>
        <taxon>Basidiomycota</taxon>
        <taxon>Pucciniomycotina</taxon>
        <taxon>Microbotryomycetes</taxon>
        <taxon>Microbotryales</taxon>
        <taxon>Microbotryaceae</taxon>
        <taxon>Microbotryum</taxon>
    </lineage>
</organism>
<protein>
    <submittedName>
        <fullName evidence="1">BQ5605_C011g06309 protein</fullName>
    </submittedName>
</protein>
<sequence>MPPIAEFSGESQSPVVATYTSCFPGGGGGGYAPVFRWRSSGQRLARGRPGT</sequence>
<evidence type="ECO:0000313" key="2">
    <source>
        <dbReference type="Proteomes" id="UP000249464"/>
    </source>
</evidence>
<name>A0A2X0NSK0_9BASI</name>
<gene>
    <name evidence="1" type="primary">BQ5605_C011g06309</name>
    <name evidence="1" type="ORF">BQ5605_C011G06309</name>
</gene>
<dbReference type="Proteomes" id="UP000249464">
    <property type="component" value="Unassembled WGS sequence"/>
</dbReference>
<keyword evidence="2" id="KW-1185">Reference proteome</keyword>
<evidence type="ECO:0000313" key="1">
    <source>
        <dbReference type="EMBL" id="SGY11892.1"/>
    </source>
</evidence>
<proteinExistence type="predicted"/>
<reference evidence="1 2" key="1">
    <citation type="submission" date="2016-11" db="EMBL/GenBank/DDBJ databases">
        <authorList>
            <person name="Jaros S."/>
            <person name="Januszkiewicz K."/>
            <person name="Wedrychowicz H."/>
        </authorList>
    </citation>
    <scope>NUCLEOTIDE SEQUENCE [LARGE SCALE GENOMIC DNA]</scope>
</reference>